<accession>A0A7S4QXX2</accession>
<dbReference type="InterPro" id="IPR036975">
    <property type="entry name" value="Importin-a_IBB_sf"/>
</dbReference>
<dbReference type="Pfam" id="PF16186">
    <property type="entry name" value="Arm_3"/>
    <property type="match status" value="1"/>
</dbReference>
<dbReference type="PANTHER" id="PTHR23316">
    <property type="entry name" value="IMPORTIN ALPHA"/>
    <property type="match status" value="1"/>
</dbReference>
<dbReference type="PROSITE" id="PS51214">
    <property type="entry name" value="IBB"/>
    <property type="match status" value="1"/>
</dbReference>
<evidence type="ECO:0000256" key="1">
    <source>
        <dbReference type="ARBA" id="ARBA00010394"/>
    </source>
</evidence>
<dbReference type="Pfam" id="PF00514">
    <property type="entry name" value="Arm"/>
    <property type="match status" value="4"/>
</dbReference>
<feature type="repeat" description="ARM" evidence="6">
    <location>
        <begin position="295"/>
        <end position="337"/>
    </location>
</feature>
<dbReference type="PROSITE" id="PS50176">
    <property type="entry name" value="ARM_REPEAT"/>
    <property type="match status" value="3"/>
</dbReference>
<dbReference type="SUPFAM" id="SSF48371">
    <property type="entry name" value="ARM repeat"/>
    <property type="match status" value="1"/>
</dbReference>
<dbReference type="InterPro" id="IPR024931">
    <property type="entry name" value="Importin_alpha"/>
</dbReference>
<evidence type="ECO:0000256" key="4">
    <source>
        <dbReference type="ARBA" id="ARBA00022927"/>
    </source>
</evidence>
<feature type="domain" description="IBB" evidence="8">
    <location>
        <begin position="1"/>
        <end position="52"/>
    </location>
</feature>
<dbReference type="AlphaFoldDB" id="A0A7S4QXX2"/>
<dbReference type="GO" id="GO:0006606">
    <property type="term" value="P:protein import into nucleus"/>
    <property type="evidence" value="ECO:0007669"/>
    <property type="project" value="InterPro"/>
</dbReference>
<protein>
    <recommendedName>
        <fullName evidence="5">Importin subunit alpha</fullName>
    </recommendedName>
</protein>
<dbReference type="InterPro" id="IPR016024">
    <property type="entry name" value="ARM-type_fold"/>
</dbReference>
<dbReference type="GO" id="GO:0061608">
    <property type="term" value="F:nuclear import signal receptor activity"/>
    <property type="evidence" value="ECO:0007669"/>
    <property type="project" value="InterPro"/>
</dbReference>
<dbReference type="GO" id="GO:0005737">
    <property type="term" value="C:cytoplasm"/>
    <property type="evidence" value="ECO:0007669"/>
    <property type="project" value="InterPro"/>
</dbReference>
<dbReference type="InterPro" id="IPR000225">
    <property type="entry name" value="Armadillo"/>
</dbReference>
<dbReference type="InterPro" id="IPR002652">
    <property type="entry name" value="Importin-a_IBB"/>
</dbReference>
<dbReference type="InterPro" id="IPR032413">
    <property type="entry name" value="Arm_3"/>
</dbReference>
<evidence type="ECO:0000313" key="9">
    <source>
        <dbReference type="EMBL" id="CAE4597306.1"/>
    </source>
</evidence>
<evidence type="ECO:0000256" key="3">
    <source>
        <dbReference type="ARBA" id="ARBA00022737"/>
    </source>
</evidence>
<feature type="region of interest" description="Disordered" evidence="7">
    <location>
        <begin position="1"/>
        <end position="45"/>
    </location>
</feature>
<evidence type="ECO:0000256" key="6">
    <source>
        <dbReference type="PROSITE-ProRule" id="PRU00259"/>
    </source>
</evidence>
<dbReference type="InterPro" id="IPR011989">
    <property type="entry name" value="ARM-like"/>
</dbReference>
<proteinExistence type="inferred from homology"/>
<keyword evidence="2 5" id="KW-0813">Transport</keyword>
<organism evidence="9">
    <name type="scientific">Ditylum brightwellii</name>
    <dbReference type="NCBI Taxonomy" id="49249"/>
    <lineage>
        <taxon>Eukaryota</taxon>
        <taxon>Sar</taxon>
        <taxon>Stramenopiles</taxon>
        <taxon>Ochrophyta</taxon>
        <taxon>Bacillariophyta</taxon>
        <taxon>Mediophyceae</taxon>
        <taxon>Lithodesmiophycidae</taxon>
        <taxon>Lithodesmiales</taxon>
        <taxon>Lithodesmiaceae</taxon>
        <taxon>Ditylum</taxon>
    </lineage>
</organism>
<feature type="compositionally biased region" description="Basic and acidic residues" evidence="7">
    <location>
        <begin position="1"/>
        <end position="40"/>
    </location>
</feature>
<evidence type="ECO:0000256" key="7">
    <source>
        <dbReference type="SAM" id="MobiDB-lite"/>
    </source>
</evidence>
<evidence type="ECO:0000256" key="2">
    <source>
        <dbReference type="ARBA" id="ARBA00022448"/>
    </source>
</evidence>
<feature type="repeat" description="ARM" evidence="6">
    <location>
        <begin position="169"/>
        <end position="211"/>
    </location>
</feature>
<keyword evidence="4 5" id="KW-0653">Protein transport</keyword>
<sequence length="538" mass="57775">MVLESRKASFKKGIDSTESRRRRDDTRLTLRKNKREEGLAKRRAMGAATVGAIPSNSTEQLISAENDSTPVVGVSGKKVFTVADIPSLLPVLTNQASDNDSLLEAVKGFRRMLSVETNPPVKEVLDCGAMTYFIKLLERTDFEMIQFEAAWALTNIASTEHTATVAEAGAIPSLVQLLRSPNADVREQSAWCLGNVAGDSTALRDFVLSAGAMEPLLLNVAQPASDSLLLNAVWTLSNFCRGKPQPDLSVVGQAIPALAGILQGENRNAMMDACWALSYLSDGSDDRIQAVINAGVVPRLVSLLSDANSSIVTPALRTLGNMVSGSDTQTQAVLDAGVLQHVGSLLAHNKKNVRKETCWLLSNIAAGTHGQIGTLLESRQDMSSVINAVRTEVWDVRKEAAWVVCNIATGGAEYHVKCLVDLGAIVALCEILDVADAKITLVALDAIKSILKVGDYTSFVDEAGGIEAIESLQHHENEEVYEKAVEIIEEFFGADDDIADELVPEASENTYSFGVSDKMANNVEAPQGQPLGMFNFSS</sequence>
<evidence type="ECO:0000256" key="5">
    <source>
        <dbReference type="PIRNR" id="PIRNR005673"/>
    </source>
</evidence>
<name>A0A7S4QXX2_9STRA</name>
<evidence type="ECO:0000259" key="8">
    <source>
        <dbReference type="PROSITE" id="PS51214"/>
    </source>
</evidence>
<feature type="repeat" description="ARM" evidence="6">
    <location>
        <begin position="128"/>
        <end position="157"/>
    </location>
</feature>
<dbReference type="SMART" id="SM00185">
    <property type="entry name" value="ARM"/>
    <property type="match status" value="8"/>
</dbReference>
<keyword evidence="3" id="KW-0677">Repeat</keyword>
<dbReference type="Pfam" id="PF01749">
    <property type="entry name" value="IBB"/>
    <property type="match status" value="1"/>
</dbReference>
<gene>
    <name evidence="9" type="ORF">DBRI00130_LOCUS9696</name>
</gene>
<dbReference type="PIRSF" id="PIRSF005673">
    <property type="entry name" value="Importin_alpha"/>
    <property type="match status" value="1"/>
</dbReference>
<dbReference type="EMBL" id="HBNS01012007">
    <property type="protein sequence ID" value="CAE4597306.1"/>
    <property type="molecule type" value="Transcribed_RNA"/>
</dbReference>
<reference evidence="9" key="1">
    <citation type="submission" date="2021-01" db="EMBL/GenBank/DDBJ databases">
        <authorList>
            <person name="Corre E."/>
            <person name="Pelletier E."/>
            <person name="Niang G."/>
            <person name="Scheremetjew M."/>
            <person name="Finn R."/>
            <person name="Kale V."/>
            <person name="Holt S."/>
            <person name="Cochrane G."/>
            <person name="Meng A."/>
            <person name="Brown T."/>
            <person name="Cohen L."/>
        </authorList>
    </citation>
    <scope>NUCLEOTIDE SEQUENCE</scope>
    <source>
        <strain evidence="9">GSO104</strain>
    </source>
</reference>
<dbReference type="Gene3D" id="1.20.5.690">
    <property type="entry name" value="Importin-alpha, importin-beta-binding domain"/>
    <property type="match status" value="1"/>
</dbReference>
<dbReference type="Gene3D" id="1.25.10.10">
    <property type="entry name" value="Leucine-rich Repeat Variant"/>
    <property type="match status" value="1"/>
</dbReference>
<comment type="similarity">
    <text evidence="1 5">Belongs to the importin alpha family.</text>
</comment>